<name>A0A2T7G713_9RHOB</name>
<protein>
    <submittedName>
        <fullName evidence="1">Uncharacterized protein</fullName>
    </submittedName>
</protein>
<evidence type="ECO:0000313" key="2">
    <source>
        <dbReference type="Proteomes" id="UP000244446"/>
    </source>
</evidence>
<dbReference type="RefSeq" id="WP_108692275.1">
    <property type="nucleotide sequence ID" value="NZ_QCYH01000005.1"/>
</dbReference>
<evidence type="ECO:0000313" key="1">
    <source>
        <dbReference type="EMBL" id="PVA10193.1"/>
    </source>
</evidence>
<dbReference type="OrthoDB" id="9814088at2"/>
<organism evidence="1 2">
    <name type="scientific">Pelagivirga sediminicola</name>
    <dbReference type="NCBI Taxonomy" id="2170575"/>
    <lineage>
        <taxon>Bacteria</taxon>
        <taxon>Pseudomonadati</taxon>
        <taxon>Pseudomonadota</taxon>
        <taxon>Alphaproteobacteria</taxon>
        <taxon>Rhodobacterales</taxon>
        <taxon>Paracoccaceae</taxon>
        <taxon>Pelagivirga</taxon>
    </lineage>
</organism>
<accession>A0A2T7G713</accession>
<reference evidence="1 2" key="1">
    <citation type="submission" date="2018-04" db="EMBL/GenBank/DDBJ databases">
        <title>Pelagivirga bohaiensis gen. nov., sp. nov., a bacterium isolated from the Bohai Sea.</title>
        <authorList>
            <person name="Ji X."/>
        </authorList>
    </citation>
    <scope>NUCLEOTIDE SEQUENCE [LARGE SCALE GENOMIC DNA]</scope>
    <source>
        <strain evidence="1 2">BH-SD19</strain>
    </source>
</reference>
<sequence length="243" mass="27497">MVRPYDVAEPLLFGDVDQYIMAFARAKFASLAKGAISRMQRWEASGIFEGEADGLRSLWDEWCWYQANHSSDTPLLSDAIEETLDELIETVVSELSKTEAVLLTRAADAEAPDILHFEQHITRSNAMVSLCTKVGIYRFDQMLLEFAETMGLTKSDVEGPMRLAYNHLRDEMEIAGQDVSHMDNSKAVVAEVRRVLTEEGATPRRPIWTTERQAFDNAMIAEIVREVICEAASRRCLSRFEVN</sequence>
<dbReference type="AlphaFoldDB" id="A0A2T7G713"/>
<proteinExistence type="predicted"/>
<dbReference type="EMBL" id="QCYH01000005">
    <property type="protein sequence ID" value="PVA10193.1"/>
    <property type="molecule type" value="Genomic_DNA"/>
</dbReference>
<gene>
    <name evidence="1" type="ORF">DC366_11145</name>
</gene>
<comment type="caution">
    <text evidence="1">The sequence shown here is derived from an EMBL/GenBank/DDBJ whole genome shotgun (WGS) entry which is preliminary data.</text>
</comment>
<dbReference type="Proteomes" id="UP000244446">
    <property type="component" value="Unassembled WGS sequence"/>
</dbReference>
<keyword evidence="2" id="KW-1185">Reference proteome</keyword>